<dbReference type="KEGG" id="gac:GACE_0493"/>
<evidence type="ECO:0000313" key="3">
    <source>
        <dbReference type="Proteomes" id="UP000030624"/>
    </source>
</evidence>
<reference evidence="2 3" key="1">
    <citation type="journal article" date="2015" name="Appl. Environ. Microbiol.">
        <title>The Geoglobus acetivorans genome: Fe(III) reduction, acetate utilization, autotrophic growth, and degradation of aromatic compounds in a hyperthermophilic archaeon.</title>
        <authorList>
            <person name="Mardanov A.V."/>
            <person name="Slododkina G.B."/>
            <person name="Slobodkin A.I."/>
            <person name="Beletsky A.V."/>
            <person name="Gavrilov S.N."/>
            <person name="Kublanov I.V."/>
            <person name="Bonch-Osmolovskaya E.A."/>
            <person name="Skryabin K.G."/>
            <person name="Ravin N.V."/>
        </authorList>
    </citation>
    <scope>NUCLEOTIDE SEQUENCE [LARGE SCALE GENOMIC DNA]</scope>
    <source>
        <strain evidence="2 3">SBH6</strain>
    </source>
</reference>
<proteinExistence type="predicted"/>
<dbReference type="PROSITE" id="PS50108">
    <property type="entry name" value="CRIB"/>
    <property type="match status" value="1"/>
</dbReference>
<accession>A0A0A7GF34</accession>
<dbReference type="InterPro" id="IPR050256">
    <property type="entry name" value="Glycosyltransferase_2"/>
</dbReference>
<dbReference type="PANTHER" id="PTHR48090:SF7">
    <property type="entry name" value="RFBJ PROTEIN"/>
    <property type="match status" value="1"/>
</dbReference>
<dbReference type="Proteomes" id="UP000030624">
    <property type="component" value="Chromosome"/>
</dbReference>
<sequence>MSYNCQRSGFDRGMFMEMISAILPAYNEEDIIENVLHETARTLNWITSRWEILVVDDGSIDSTPEIVKKFAKTDNRVKILSYGKNMGKGFALRYGFQHSRGDLVIFMDADLELHPRKIIEFIEIMREEGADIVVGSKRHPKSKVAYPLKRKILSNVYFLLVKILFDLDVKDTQTGLKLFKRDVLADVIPRILVKRYAFDVELLANSVRRGYKIVEAPVELNFRHNSHVNWKEVWKILVDTMAIAYRMHIKRYYD</sequence>
<gene>
    <name evidence="2" type="ORF">GACE_0493</name>
</gene>
<feature type="domain" description="CRIB" evidence="1">
    <location>
        <begin position="214"/>
        <end position="229"/>
    </location>
</feature>
<evidence type="ECO:0000259" key="1">
    <source>
        <dbReference type="PROSITE" id="PS50108"/>
    </source>
</evidence>
<dbReference type="EMBL" id="CP009552">
    <property type="protein sequence ID" value="AIY89547.1"/>
    <property type="molecule type" value="Genomic_DNA"/>
</dbReference>
<dbReference type="Pfam" id="PF00535">
    <property type="entry name" value="Glycos_transf_2"/>
    <property type="match status" value="1"/>
</dbReference>
<dbReference type="HOGENOM" id="CLU_033536_9_0_2"/>
<dbReference type="SUPFAM" id="SSF53448">
    <property type="entry name" value="Nucleotide-diphospho-sugar transferases"/>
    <property type="match status" value="1"/>
</dbReference>
<dbReference type="InterPro" id="IPR000095">
    <property type="entry name" value="CRIB_dom"/>
</dbReference>
<organism evidence="2 3">
    <name type="scientific">Geoglobus acetivorans</name>
    <dbReference type="NCBI Taxonomy" id="565033"/>
    <lineage>
        <taxon>Archaea</taxon>
        <taxon>Methanobacteriati</taxon>
        <taxon>Methanobacteriota</taxon>
        <taxon>Archaeoglobi</taxon>
        <taxon>Archaeoglobales</taxon>
        <taxon>Archaeoglobaceae</taxon>
        <taxon>Geoglobus</taxon>
    </lineage>
</organism>
<dbReference type="eggNOG" id="arCOG00895">
    <property type="taxonomic scope" value="Archaea"/>
</dbReference>
<dbReference type="PANTHER" id="PTHR48090">
    <property type="entry name" value="UNDECAPRENYL-PHOSPHATE 4-DEOXY-4-FORMAMIDO-L-ARABINOSE TRANSFERASE-RELATED"/>
    <property type="match status" value="1"/>
</dbReference>
<dbReference type="Gene3D" id="3.90.550.10">
    <property type="entry name" value="Spore Coat Polysaccharide Biosynthesis Protein SpsA, Chain A"/>
    <property type="match status" value="1"/>
</dbReference>
<dbReference type="InterPro" id="IPR001173">
    <property type="entry name" value="Glyco_trans_2-like"/>
</dbReference>
<dbReference type="CDD" id="cd04179">
    <property type="entry name" value="DPM_DPG-synthase_like"/>
    <property type="match status" value="1"/>
</dbReference>
<dbReference type="AlphaFoldDB" id="A0A0A7GF34"/>
<name>A0A0A7GF34_GEOAI</name>
<evidence type="ECO:0000313" key="2">
    <source>
        <dbReference type="EMBL" id="AIY89547.1"/>
    </source>
</evidence>
<keyword evidence="2" id="KW-0808">Transferase</keyword>
<dbReference type="InterPro" id="IPR029044">
    <property type="entry name" value="Nucleotide-diphossugar_trans"/>
</dbReference>
<dbReference type="GO" id="GO:0016740">
    <property type="term" value="F:transferase activity"/>
    <property type="evidence" value="ECO:0007669"/>
    <property type="project" value="UniProtKB-KW"/>
</dbReference>
<dbReference type="STRING" id="565033.GACE_0493"/>
<protein>
    <submittedName>
        <fullName evidence="2">Glycosyl transferase, family 2</fullName>
    </submittedName>
</protein>